<dbReference type="SUPFAM" id="SSF51197">
    <property type="entry name" value="Clavaminate synthase-like"/>
    <property type="match status" value="1"/>
</dbReference>
<evidence type="ECO:0000256" key="6">
    <source>
        <dbReference type="ARBA" id="ARBA00023004"/>
    </source>
</evidence>
<evidence type="ECO:0000313" key="8">
    <source>
        <dbReference type="EMBL" id="MBB5928409.1"/>
    </source>
</evidence>
<evidence type="ECO:0000259" key="7">
    <source>
        <dbReference type="Pfam" id="PF02668"/>
    </source>
</evidence>
<keyword evidence="9" id="KW-1185">Reference proteome</keyword>
<dbReference type="InterPro" id="IPR051178">
    <property type="entry name" value="TfdA_dioxygenase"/>
</dbReference>
<evidence type="ECO:0000256" key="5">
    <source>
        <dbReference type="ARBA" id="ARBA00023002"/>
    </source>
</evidence>
<gene>
    <name evidence="8" type="ORF">FHS34_003878</name>
</gene>
<dbReference type="PANTHER" id="PTHR43779:SF3">
    <property type="entry name" value="(3R)-3-[(CARBOXYMETHYL)AMINO]FATTY ACID OXYGENASE_DECARBOXYLASE"/>
    <property type="match status" value="1"/>
</dbReference>
<evidence type="ECO:0000256" key="4">
    <source>
        <dbReference type="ARBA" id="ARBA00022964"/>
    </source>
</evidence>
<dbReference type="EC" id="1.14.11.17" evidence="8"/>
<feature type="domain" description="TauD/TfdA-like" evidence="7">
    <location>
        <begin position="7"/>
        <end position="274"/>
    </location>
</feature>
<sequence>MQISDQPGTAIGATVEDFDHTSASDADIAALKATVYTKKIAVLKNQDLSPQAFLDLGKRLGRPETYYEPMYHHPDIPEIFVSSNVPENGKQIGVPKTGKFWHADYQFMPDPFGITLIHPQVVPRKNRGTYFIDMGKAYEALPADLKRDIAGTRCRHSVRKYFKIRPHDVYRPVSEILDEIERKTPAVLQPTTFTHPMTGETVLYVSEGFTVGIEDRHGDPLDEELLKRLFEATGQLDETFGHDRIHLQGFERGDLLVWDNRSLIHRARHTTTPEPTVSYRVTVHDERRLHDGIGTADAIGTTGGIDATGGIDGTEAA</sequence>
<keyword evidence="4 8" id="KW-0223">Dioxygenase</keyword>
<evidence type="ECO:0000256" key="2">
    <source>
        <dbReference type="ARBA" id="ARBA00005896"/>
    </source>
</evidence>
<keyword evidence="3" id="KW-0479">Metal-binding</keyword>
<dbReference type="GO" id="GO:0046872">
    <property type="term" value="F:metal ion binding"/>
    <property type="evidence" value="ECO:0007669"/>
    <property type="project" value="UniProtKB-KW"/>
</dbReference>
<organism evidence="8 9">
    <name type="scientific">Streptomyces echinatus</name>
    <dbReference type="NCBI Taxonomy" id="67293"/>
    <lineage>
        <taxon>Bacteria</taxon>
        <taxon>Bacillati</taxon>
        <taxon>Actinomycetota</taxon>
        <taxon>Actinomycetes</taxon>
        <taxon>Kitasatosporales</taxon>
        <taxon>Streptomycetaceae</taxon>
        <taxon>Streptomyces</taxon>
    </lineage>
</organism>
<reference evidence="8 9" key="1">
    <citation type="submission" date="2020-08" db="EMBL/GenBank/DDBJ databases">
        <title>Genomic Encyclopedia of Type Strains, Phase III (KMG-III): the genomes of soil and plant-associated and newly described type strains.</title>
        <authorList>
            <person name="Whitman W."/>
        </authorList>
    </citation>
    <scope>NUCLEOTIDE SEQUENCE [LARGE SCALE GENOMIC DNA]</scope>
    <source>
        <strain evidence="8 9">CECT 3313</strain>
    </source>
</reference>
<keyword evidence="6" id="KW-0408">Iron</keyword>
<dbReference type="AlphaFoldDB" id="A0A7W9USA5"/>
<dbReference type="InterPro" id="IPR003819">
    <property type="entry name" value="TauD/TfdA-like"/>
</dbReference>
<dbReference type="PANTHER" id="PTHR43779">
    <property type="entry name" value="DIOXYGENASE RV0097-RELATED"/>
    <property type="match status" value="1"/>
</dbReference>
<keyword evidence="5 8" id="KW-0560">Oxidoreductase</keyword>
<proteinExistence type="inferred from homology"/>
<dbReference type="GO" id="GO:0000908">
    <property type="term" value="F:taurine dioxygenase activity"/>
    <property type="evidence" value="ECO:0007669"/>
    <property type="project" value="UniProtKB-EC"/>
</dbReference>
<dbReference type="Proteomes" id="UP000585836">
    <property type="component" value="Unassembled WGS sequence"/>
</dbReference>
<comment type="similarity">
    <text evidence="2">Belongs to the TfdA dioxygenase family.</text>
</comment>
<dbReference type="EMBL" id="JACHJK010000006">
    <property type="protein sequence ID" value="MBB5928409.1"/>
    <property type="molecule type" value="Genomic_DNA"/>
</dbReference>
<protein>
    <submittedName>
        <fullName evidence="8">Taurine dioxygenase</fullName>
        <ecNumber evidence="8">1.14.11.17</ecNumber>
    </submittedName>
</protein>
<evidence type="ECO:0000313" key="9">
    <source>
        <dbReference type="Proteomes" id="UP000585836"/>
    </source>
</evidence>
<accession>A0A7W9USA5</accession>
<dbReference type="RefSeq" id="WP_184966894.1">
    <property type="nucleotide sequence ID" value="NZ_BAAAWF010000017.1"/>
</dbReference>
<comment type="cofactor">
    <cofactor evidence="1">
        <name>Fe(2+)</name>
        <dbReference type="ChEBI" id="CHEBI:29033"/>
    </cofactor>
</comment>
<dbReference type="InterPro" id="IPR042098">
    <property type="entry name" value="TauD-like_sf"/>
</dbReference>
<dbReference type="Pfam" id="PF02668">
    <property type="entry name" value="TauD"/>
    <property type="match status" value="1"/>
</dbReference>
<comment type="caution">
    <text evidence="8">The sequence shown here is derived from an EMBL/GenBank/DDBJ whole genome shotgun (WGS) entry which is preliminary data.</text>
</comment>
<name>A0A7W9USA5_9ACTN</name>
<evidence type="ECO:0000256" key="1">
    <source>
        <dbReference type="ARBA" id="ARBA00001954"/>
    </source>
</evidence>
<evidence type="ECO:0000256" key="3">
    <source>
        <dbReference type="ARBA" id="ARBA00022723"/>
    </source>
</evidence>
<dbReference type="Gene3D" id="3.60.130.10">
    <property type="entry name" value="Clavaminate synthase-like"/>
    <property type="match status" value="1"/>
</dbReference>